<dbReference type="PANTHER" id="PTHR36842">
    <property type="entry name" value="PROTEIN TOLB HOMOLOG"/>
    <property type="match status" value="1"/>
</dbReference>
<dbReference type="EMBL" id="JAHLFU010000164">
    <property type="protein sequence ID" value="MBU3853664.1"/>
    <property type="molecule type" value="Genomic_DNA"/>
</dbReference>
<dbReference type="Pfam" id="PF07676">
    <property type="entry name" value="PD40"/>
    <property type="match status" value="1"/>
</dbReference>
<dbReference type="Proteomes" id="UP000823865">
    <property type="component" value="Unassembled WGS sequence"/>
</dbReference>
<reference evidence="2" key="2">
    <citation type="submission" date="2021-04" db="EMBL/GenBank/DDBJ databases">
        <authorList>
            <person name="Gilroy R."/>
        </authorList>
    </citation>
    <scope>NUCLEOTIDE SEQUENCE</scope>
    <source>
        <strain evidence="2">G3-2149</strain>
    </source>
</reference>
<dbReference type="AlphaFoldDB" id="A0A9E2L7M1"/>
<evidence type="ECO:0000256" key="1">
    <source>
        <dbReference type="ARBA" id="ARBA00009820"/>
    </source>
</evidence>
<reference evidence="2" key="1">
    <citation type="journal article" date="2021" name="PeerJ">
        <title>Extensive microbial diversity within the chicken gut microbiome revealed by metagenomics and culture.</title>
        <authorList>
            <person name="Gilroy R."/>
            <person name="Ravi A."/>
            <person name="Getino M."/>
            <person name="Pursley I."/>
            <person name="Horton D.L."/>
            <person name="Alikhan N.F."/>
            <person name="Baker D."/>
            <person name="Gharbi K."/>
            <person name="Hall N."/>
            <person name="Watson M."/>
            <person name="Adriaenssens E.M."/>
            <person name="Foster-Nyarko E."/>
            <person name="Jarju S."/>
            <person name="Secka A."/>
            <person name="Antonio M."/>
            <person name="Oren A."/>
            <person name="Chaudhuri R.R."/>
            <person name="La Ragione R."/>
            <person name="Hildebrand F."/>
            <person name="Pallen M.J."/>
        </authorList>
    </citation>
    <scope>NUCLEOTIDE SEQUENCE</scope>
    <source>
        <strain evidence="2">G3-2149</strain>
    </source>
</reference>
<accession>A0A9E2L7M1</accession>
<dbReference type="Gene3D" id="2.120.10.30">
    <property type="entry name" value="TolB, C-terminal domain"/>
    <property type="match status" value="1"/>
</dbReference>
<evidence type="ECO:0000313" key="3">
    <source>
        <dbReference type="Proteomes" id="UP000823865"/>
    </source>
</evidence>
<comment type="caution">
    <text evidence="2">The sequence shown here is derived from an EMBL/GenBank/DDBJ whole genome shotgun (WGS) entry which is preliminary data.</text>
</comment>
<sequence length="505" mass="58800">MRKIIYLLTIISLTALYGCHKEHSIPSKYVYSKDSLKIFPDYKNIIIPANIAPMNFQIIGDAKEVLAEVCAGDINLVITANSRNEIIFEEKVWKQLIKNEHGKGINIHIFTKGEKEWIRYEDFKMDVASPIDRYLSYRLIEPGYELYRQMGLYQRDLESFEVKTIYENNQVQNTENNHCVNCHNFQNYSTDRMLFHVRSAHGGTVIYNKGKIEKMNLKNDSILGPAVYPTWHPKMNRIVFSSNMTGQSFHMLSKEKVEVVDSESDLIYYDADRKSIRNIFKTKSCLETFPCWNPEGNKLYYSAAYLPQLDTISDKQAYAFFLNHFKEIKYDIMSIDFDPEKEIFSNPQVVVNCSAEEKSAVVPRVSPKGDFLLYTKGDYGQFHIWHKSADLWVKNLRTGEEYALAEANSNDVDSYHSWSSNGKWIAFSSRRDDGNFTRIYLTYFDRKGQAHKAFMIPQERPSDNTLLLKSYNVPELTKEALKCDENAFRQVIYNKDAQNVQYSNR</sequence>
<proteinExistence type="inferred from homology"/>
<evidence type="ECO:0000313" key="2">
    <source>
        <dbReference type="EMBL" id="MBU3853664.1"/>
    </source>
</evidence>
<gene>
    <name evidence="2" type="ORF">H9789_07600</name>
</gene>
<organism evidence="2 3">
    <name type="scientific">Candidatus Paraprevotella stercoravium</name>
    <dbReference type="NCBI Taxonomy" id="2838725"/>
    <lineage>
        <taxon>Bacteria</taxon>
        <taxon>Pseudomonadati</taxon>
        <taxon>Bacteroidota</taxon>
        <taxon>Bacteroidia</taxon>
        <taxon>Bacteroidales</taxon>
        <taxon>Prevotellaceae</taxon>
        <taxon>Paraprevotella</taxon>
    </lineage>
</organism>
<dbReference type="InterPro" id="IPR011042">
    <property type="entry name" value="6-blade_b-propeller_TolB-like"/>
</dbReference>
<comment type="similarity">
    <text evidence="1">Belongs to the TolB family.</text>
</comment>
<protein>
    <submittedName>
        <fullName evidence="2">Uncharacterized protein</fullName>
    </submittedName>
</protein>
<dbReference type="PROSITE" id="PS51257">
    <property type="entry name" value="PROKAR_LIPOPROTEIN"/>
    <property type="match status" value="1"/>
</dbReference>
<name>A0A9E2L7M1_9BACT</name>
<dbReference type="InterPro" id="IPR011659">
    <property type="entry name" value="WD40"/>
</dbReference>
<dbReference type="PANTHER" id="PTHR36842:SF1">
    <property type="entry name" value="PROTEIN TOLB"/>
    <property type="match status" value="1"/>
</dbReference>
<dbReference type="SUPFAM" id="SSF82171">
    <property type="entry name" value="DPP6 N-terminal domain-like"/>
    <property type="match status" value="1"/>
</dbReference>